<comment type="caution">
    <text evidence="1">The sequence shown here is derived from an EMBL/GenBank/DDBJ whole genome shotgun (WGS) entry which is preliminary data.</text>
</comment>
<protein>
    <submittedName>
        <fullName evidence="1">Uncharacterized protein</fullName>
    </submittedName>
</protein>
<accession>A0AAV4MP05</accession>
<name>A0AAV4MP05_CAEEX</name>
<dbReference type="AlphaFoldDB" id="A0AAV4MP05"/>
<keyword evidence="2" id="KW-1185">Reference proteome</keyword>
<dbReference type="EMBL" id="BPLR01020028">
    <property type="protein sequence ID" value="GIX74110.1"/>
    <property type="molecule type" value="Genomic_DNA"/>
</dbReference>
<proteinExistence type="predicted"/>
<evidence type="ECO:0000313" key="1">
    <source>
        <dbReference type="EMBL" id="GIX74110.1"/>
    </source>
</evidence>
<organism evidence="1 2">
    <name type="scientific">Caerostris extrusa</name>
    <name type="common">Bark spider</name>
    <name type="synonym">Caerostris bankana</name>
    <dbReference type="NCBI Taxonomy" id="172846"/>
    <lineage>
        <taxon>Eukaryota</taxon>
        <taxon>Metazoa</taxon>
        <taxon>Ecdysozoa</taxon>
        <taxon>Arthropoda</taxon>
        <taxon>Chelicerata</taxon>
        <taxon>Arachnida</taxon>
        <taxon>Araneae</taxon>
        <taxon>Araneomorphae</taxon>
        <taxon>Entelegynae</taxon>
        <taxon>Araneoidea</taxon>
        <taxon>Araneidae</taxon>
        <taxon>Caerostris</taxon>
    </lineage>
</organism>
<reference evidence="1 2" key="1">
    <citation type="submission" date="2021-06" db="EMBL/GenBank/DDBJ databases">
        <title>Caerostris extrusa draft genome.</title>
        <authorList>
            <person name="Kono N."/>
            <person name="Arakawa K."/>
        </authorList>
    </citation>
    <scope>NUCLEOTIDE SEQUENCE [LARGE SCALE GENOMIC DNA]</scope>
</reference>
<dbReference type="Proteomes" id="UP001054945">
    <property type="component" value="Unassembled WGS sequence"/>
</dbReference>
<evidence type="ECO:0000313" key="2">
    <source>
        <dbReference type="Proteomes" id="UP001054945"/>
    </source>
</evidence>
<sequence>MIHFPSIYLQPITYLFEQILSYLFAIAGPFKWAGSTRRGKLSALSTHAIVWGEEEGRRGGEMKPQENRPRKYERYLFPSTKYLARHACQGILRDDS</sequence>
<gene>
    <name evidence="1" type="ORF">CEXT_83371</name>
</gene>